<sequence>MKNFLYLMSFLFCICGTILFFTNAKLIQNTFSSEITPATQAANEKASVMRNALYPTLPPEANGNIIIKPLTSNPNQYIILCKFTLNDTSADAKLRMQTICRDFIFMTYKTALENQIDIAASTVFIRCPDDRIGLTVGLGQQIAAKFETTYWSQPNDSPADFMLWLQENKHNAVDAFHKCTYGGIYAKKE</sequence>
<dbReference type="AlphaFoldDB" id="A0A1H7C9C0"/>
<protein>
    <submittedName>
        <fullName evidence="1">Uncharacterized protein</fullName>
    </submittedName>
</protein>
<dbReference type="EMBL" id="FNZK01000020">
    <property type="protein sequence ID" value="SEJ86291.1"/>
    <property type="molecule type" value="Genomic_DNA"/>
</dbReference>
<evidence type="ECO:0000313" key="1">
    <source>
        <dbReference type="EMBL" id="SEJ86291.1"/>
    </source>
</evidence>
<proteinExistence type="predicted"/>
<reference evidence="1 2" key="1">
    <citation type="submission" date="2016-10" db="EMBL/GenBank/DDBJ databases">
        <authorList>
            <person name="de Groot N.N."/>
        </authorList>
    </citation>
    <scope>NUCLEOTIDE SEQUENCE [LARGE SCALE GENOMIC DNA]</scope>
    <source>
        <strain evidence="1 2">DSM 2179</strain>
    </source>
</reference>
<accession>A0A1H7C9C0</accession>
<dbReference type="RefSeq" id="WP_091834416.1">
    <property type="nucleotide sequence ID" value="NZ_FNZK01000020.1"/>
</dbReference>
<evidence type="ECO:0000313" key="2">
    <source>
        <dbReference type="Proteomes" id="UP000199662"/>
    </source>
</evidence>
<name>A0A1H7C9C0_9FIRM</name>
<organism evidence="1 2">
    <name type="scientific">Propionispira arboris</name>
    <dbReference type="NCBI Taxonomy" id="84035"/>
    <lineage>
        <taxon>Bacteria</taxon>
        <taxon>Bacillati</taxon>
        <taxon>Bacillota</taxon>
        <taxon>Negativicutes</taxon>
        <taxon>Selenomonadales</taxon>
        <taxon>Selenomonadaceae</taxon>
        <taxon>Propionispira</taxon>
    </lineage>
</organism>
<keyword evidence="2" id="KW-1185">Reference proteome</keyword>
<dbReference type="Proteomes" id="UP000199662">
    <property type="component" value="Unassembled WGS sequence"/>
</dbReference>
<gene>
    <name evidence="1" type="ORF">SAMN05660742_12063</name>
</gene>